<sequence length="42" mass="4921">MKQQSNDTVSRVNTCKENIANWQQEIKDLQAKIADLDCKIIW</sequence>
<feature type="coiled-coil region" evidence="1">
    <location>
        <begin position="12"/>
        <end position="39"/>
    </location>
</feature>
<protein>
    <submittedName>
        <fullName evidence="2">Uncharacterized protein</fullName>
    </submittedName>
</protein>
<keyword evidence="1" id="KW-0175">Coiled coil</keyword>
<dbReference type="AlphaFoldDB" id="A0A392T014"/>
<dbReference type="EMBL" id="LXQA010477759">
    <property type="protein sequence ID" value="MCI54339.1"/>
    <property type="molecule type" value="Genomic_DNA"/>
</dbReference>
<comment type="caution">
    <text evidence="2">The sequence shown here is derived from an EMBL/GenBank/DDBJ whole genome shotgun (WGS) entry which is preliminary data.</text>
</comment>
<evidence type="ECO:0000313" key="3">
    <source>
        <dbReference type="Proteomes" id="UP000265520"/>
    </source>
</evidence>
<feature type="non-terminal residue" evidence="2">
    <location>
        <position position="42"/>
    </location>
</feature>
<name>A0A392T014_9FABA</name>
<accession>A0A392T014</accession>
<organism evidence="2 3">
    <name type="scientific">Trifolium medium</name>
    <dbReference type="NCBI Taxonomy" id="97028"/>
    <lineage>
        <taxon>Eukaryota</taxon>
        <taxon>Viridiplantae</taxon>
        <taxon>Streptophyta</taxon>
        <taxon>Embryophyta</taxon>
        <taxon>Tracheophyta</taxon>
        <taxon>Spermatophyta</taxon>
        <taxon>Magnoliopsida</taxon>
        <taxon>eudicotyledons</taxon>
        <taxon>Gunneridae</taxon>
        <taxon>Pentapetalae</taxon>
        <taxon>rosids</taxon>
        <taxon>fabids</taxon>
        <taxon>Fabales</taxon>
        <taxon>Fabaceae</taxon>
        <taxon>Papilionoideae</taxon>
        <taxon>50 kb inversion clade</taxon>
        <taxon>NPAAA clade</taxon>
        <taxon>Hologalegina</taxon>
        <taxon>IRL clade</taxon>
        <taxon>Trifolieae</taxon>
        <taxon>Trifolium</taxon>
    </lineage>
</organism>
<reference evidence="2 3" key="1">
    <citation type="journal article" date="2018" name="Front. Plant Sci.">
        <title>Red Clover (Trifolium pratense) and Zigzag Clover (T. medium) - A Picture of Genomic Similarities and Differences.</title>
        <authorList>
            <person name="Dluhosova J."/>
            <person name="Istvanek J."/>
            <person name="Nedelnik J."/>
            <person name="Repkova J."/>
        </authorList>
    </citation>
    <scope>NUCLEOTIDE SEQUENCE [LARGE SCALE GENOMIC DNA]</scope>
    <source>
        <strain evidence="3">cv. 10/8</strain>
        <tissue evidence="2">Leaf</tissue>
    </source>
</reference>
<keyword evidence="3" id="KW-1185">Reference proteome</keyword>
<evidence type="ECO:0000313" key="2">
    <source>
        <dbReference type="EMBL" id="MCI54339.1"/>
    </source>
</evidence>
<evidence type="ECO:0000256" key="1">
    <source>
        <dbReference type="SAM" id="Coils"/>
    </source>
</evidence>
<proteinExistence type="predicted"/>
<dbReference type="Proteomes" id="UP000265520">
    <property type="component" value="Unassembled WGS sequence"/>
</dbReference>